<evidence type="ECO:0000256" key="1">
    <source>
        <dbReference type="SAM" id="Phobius"/>
    </source>
</evidence>
<dbReference type="PROSITE" id="PS51257">
    <property type="entry name" value="PROKAR_LIPOPROTEIN"/>
    <property type="match status" value="1"/>
</dbReference>
<dbReference type="Proteomes" id="UP000317318">
    <property type="component" value="Chromosome"/>
</dbReference>
<evidence type="ECO:0000313" key="2">
    <source>
        <dbReference type="EMBL" id="QDT37961.1"/>
    </source>
</evidence>
<dbReference type="AlphaFoldDB" id="A0A517R277"/>
<name>A0A517R277_9PLAN</name>
<keyword evidence="1" id="KW-1133">Transmembrane helix</keyword>
<gene>
    <name evidence="2" type="ORF">Pan189_23450</name>
</gene>
<organism evidence="2 3">
    <name type="scientific">Stratiformator vulcanicus</name>
    <dbReference type="NCBI Taxonomy" id="2527980"/>
    <lineage>
        <taxon>Bacteria</taxon>
        <taxon>Pseudomonadati</taxon>
        <taxon>Planctomycetota</taxon>
        <taxon>Planctomycetia</taxon>
        <taxon>Planctomycetales</taxon>
        <taxon>Planctomycetaceae</taxon>
        <taxon>Stratiformator</taxon>
    </lineage>
</organism>
<protein>
    <submittedName>
        <fullName evidence="2">Uncharacterized protein</fullName>
    </submittedName>
</protein>
<reference evidence="2 3" key="1">
    <citation type="submission" date="2019-02" db="EMBL/GenBank/DDBJ databases">
        <title>Deep-cultivation of Planctomycetes and their phenomic and genomic characterization uncovers novel biology.</title>
        <authorList>
            <person name="Wiegand S."/>
            <person name="Jogler M."/>
            <person name="Boedeker C."/>
            <person name="Pinto D."/>
            <person name="Vollmers J."/>
            <person name="Rivas-Marin E."/>
            <person name="Kohn T."/>
            <person name="Peeters S.H."/>
            <person name="Heuer A."/>
            <person name="Rast P."/>
            <person name="Oberbeckmann S."/>
            <person name="Bunk B."/>
            <person name="Jeske O."/>
            <person name="Meyerdierks A."/>
            <person name="Storesund J.E."/>
            <person name="Kallscheuer N."/>
            <person name="Luecker S."/>
            <person name="Lage O.M."/>
            <person name="Pohl T."/>
            <person name="Merkel B.J."/>
            <person name="Hornburger P."/>
            <person name="Mueller R.-W."/>
            <person name="Bruemmer F."/>
            <person name="Labrenz M."/>
            <person name="Spormann A.M."/>
            <person name="Op den Camp H."/>
            <person name="Overmann J."/>
            <person name="Amann R."/>
            <person name="Jetten M.S.M."/>
            <person name="Mascher T."/>
            <person name="Medema M.H."/>
            <person name="Devos D.P."/>
            <person name="Kaster A.-K."/>
            <person name="Ovreas L."/>
            <person name="Rohde M."/>
            <person name="Galperin M.Y."/>
            <person name="Jogler C."/>
        </authorList>
    </citation>
    <scope>NUCLEOTIDE SEQUENCE [LARGE SCALE GENOMIC DNA]</scope>
    <source>
        <strain evidence="2 3">Pan189</strain>
    </source>
</reference>
<evidence type="ECO:0000313" key="3">
    <source>
        <dbReference type="Proteomes" id="UP000317318"/>
    </source>
</evidence>
<keyword evidence="1" id="KW-0812">Transmembrane</keyword>
<dbReference type="EMBL" id="CP036268">
    <property type="protein sequence ID" value="QDT37961.1"/>
    <property type="molecule type" value="Genomic_DNA"/>
</dbReference>
<proteinExistence type="predicted"/>
<sequence>MSKLFRNLMADESGIILSAELVLILTLGVLACVVGINAIAKAVNHELMDVASAISAVDQSYYVSGFYNSHGNAGKAGFGFVDRADECDCAAVVSGSCNVVDGAFRRGEAIQHPIAPNDAIQSPVPMLHDDVAPCLDCEEVIGPCHGCDIEPVPADEPVKH</sequence>
<keyword evidence="1" id="KW-0472">Membrane</keyword>
<keyword evidence="3" id="KW-1185">Reference proteome</keyword>
<dbReference type="RefSeq" id="WP_310820347.1">
    <property type="nucleotide sequence ID" value="NZ_CP036268.1"/>
</dbReference>
<feature type="transmembrane region" description="Helical" evidence="1">
    <location>
        <begin position="21"/>
        <end position="40"/>
    </location>
</feature>
<dbReference type="KEGG" id="svp:Pan189_23450"/>
<accession>A0A517R277</accession>